<keyword evidence="14" id="KW-1185">Reference proteome</keyword>
<evidence type="ECO:0000313" key="14">
    <source>
        <dbReference type="Proteomes" id="UP000774326"/>
    </source>
</evidence>
<evidence type="ECO:0000256" key="3">
    <source>
        <dbReference type="ARBA" id="ARBA00022679"/>
    </source>
</evidence>
<gene>
    <name evidence="13" type="ORF">WICPIJ_001023</name>
</gene>
<evidence type="ECO:0000256" key="8">
    <source>
        <dbReference type="ARBA" id="ARBA00023315"/>
    </source>
</evidence>
<dbReference type="EMBL" id="JAEUBG010000553">
    <property type="protein sequence ID" value="KAH3687991.1"/>
    <property type="molecule type" value="Genomic_DNA"/>
</dbReference>
<dbReference type="InterPro" id="IPR014371">
    <property type="entry name" value="Oat_ACAT_DAG_ARE"/>
</dbReference>
<keyword evidence="3 10" id="KW-0808">Transferase</keyword>
<feature type="transmembrane region" description="Helical" evidence="12">
    <location>
        <begin position="504"/>
        <end position="521"/>
    </location>
</feature>
<comment type="subcellular location">
    <subcellularLocation>
        <location evidence="1 10">Endoplasmic reticulum membrane</location>
        <topology evidence="1 10">Multi-pass membrane protein</topology>
    </subcellularLocation>
</comment>
<dbReference type="InterPro" id="IPR004299">
    <property type="entry name" value="MBOAT_fam"/>
</dbReference>
<protein>
    <recommendedName>
        <fullName evidence="10">O-acyltransferase</fullName>
    </recommendedName>
</protein>
<dbReference type="PANTHER" id="PTHR10408:SF23">
    <property type="entry name" value="STEROL O-ACYLTRANSFERASE 1-RELATED"/>
    <property type="match status" value="1"/>
</dbReference>
<evidence type="ECO:0000256" key="2">
    <source>
        <dbReference type="ARBA" id="ARBA00009010"/>
    </source>
</evidence>
<dbReference type="GO" id="GO:0008204">
    <property type="term" value="P:ergosterol metabolic process"/>
    <property type="evidence" value="ECO:0007669"/>
    <property type="project" value="TreeGrafter"/>
</dbReference>
<feature type="transmembrane region" description="Helical" evidence="12">
    <location>
        <begin position="322"/>
        <end position="344"/>
    </location>
</feature>
<evidence type="ECO:0000256" key="1">
    <source>
        <dbReference type="ARBA" id="ARBA00004477"/>
    </source>
</evidence>
<evidence type="ECO:0000256" key="11">
    <source>
        <dbReference type="PIRSR" id="PIRSR000439-1"/>
    </source>
</evidence>
<proteinExistence type="inferred from homology"/>
<evidence type="ECO:0000256" key="5">
    <source>
        <dbReference type="ARBA" id="ARBA00022824"/>
    </source>
</evidence>
<feature type="transmembrane region" description="Helical" evidence="12">
    <location>
        <begin position="103"/>
        <end position="126"/>
    </location>
</feature>
<organism evidence="13 14">
    <name type="scientific">Wickerhamomyces pijperi</name>
    <name type="common">Yeast</name>
    <name type="synonym">Pichia pijperi</name>
    <dbReference type="NCBI Taxonomy" id="599730"/>
    <lineage>
        <taxon>Eukaryota</taxon>
        <taxon>Fungi</taxon>
        <taxon>Dikarya</taxon>
        <taxon>Ascomycota</taxon>
        <taxon>Saccharomycotina</taxon>
        <taxon>Saccharomycetes</taxon>
        <taxon>Phaffomycetales</taxon>
        <taxon>Wickerhamomycetaceae</taxon>
        <taxon>Wickerhamomyces</taxon>
    </lineage>
</organism>
<dbReference type="Pfam" id="PF03062">
    <property type="entry name" value="MBOAT"/>
    <property type="match status" value="1"/>
</dbReference>
<feature type="transmembrane region" description="Helical" evidence="12">
    <location>
        <begin position="473"/>
        <end position="492"/>
    </location>
</feature>
<dbReference type="PIRSF" id="PIRSF000439">
    <property type="entry name" value="Oat_ACAT_DAG_ARE"/>
    <property type="match status" value="1"/>
</dbReference>
<keyword evidence="5 10" id="KW-0256">Endoplasmic reticulum</keyword>
<evidence type="ECO:0000256" key="6">
    <source>
        <dbReference type="ARBA" id="ARBA00022989"/>
    </source>
</evidence>
<feature type="transmembrane region" description="Helical" evidence="12">
    <location>
        <begin position="364"/>
        <end position="385"/>
    </location>
</feature>
<reference evidence="13" key="2">
    <citation type="submission" date="2021-01" db="EMBL/GenBank/DDBJ databases">
        <authorList>
            <person name="Schikora-Tamarit M.A."/>
        </authorList>
    </citation>
    <scope>NUCLEOTIDE SEQUENCE</scope>
    <source>
        <strain evidence="13">CBS2887</strain>
    </source>
</reference>
<comment type="similarity">
    <text evidence="2 10">Belongs to the membrane-bound acyltransferase family. Sterol o-acyltransferase subfamily.</text>
</comment>
<comment type="function">
    <text evidence="9">Sterol O-acyltransferase that catalyzes the formation of stery esters.</text>
</comment>
<evidence type="ECO:0000256" key="7">
    <source>
        <dbReference type="ARBA" id="ARBA00023136"/>
    </source>
</evidence>
<reference evidence="13" key="1">
    <citation type="journal article" date="2021" name="Open Biol.">
        <title>Shared evolutionary footprints suggest mitochondrial oxidative damage underlies multiple complex I losses in fungi.</title>
        <authorList>
            <person name="Schikora-Tamarit M.A."/>
            <person name="Marcet-Houben M."/>
            <person name="Nosek J."/>
            <person name="Gabaldon T."/>
        </authorList>
    </citation>
    <scope>NUCLEOTIDE SEQUENCE</scope>
    <source>
        <strain evidence="13">CBS2887</strain>
    </source>
</reference>
<accession>A0A9P8TR09</accession>
<comment type="caution">
    <text evidence="13">The sequence shown here is derived from an EMBL/GenBank/DDBJ whole genome shotgun (WGS) entry which is preliminary data.</text>
</comment>
<evidence type="ECO:0000256" key="12">
    <source>
        <dbReference type="SAM" id="Phobius"/>
    </source>
</evidence>
<evidence type="ECO:0000256" key="9">
    <source>
        <dbReference type="ARBA" id="ARBA00023568"/>
    </source>
</evidence>
<name>A0A9P8TR09_WICPI</name>
<dbReference type="AlphaFoldDB" id="A0A9P8TR09"/>
<keyword evidence="4 12" id="KW-0812">Transmembrane</keyword>
<evidence type="ECO:0000256" key="4">
    <source>
        <dbReference type="ARBA" id="ARBA00022692"/>
    </source>
</evidence>
<feature type="transmembrane region" description="Helical" evidence="12">
    <location>
        <begin position="179"/>
        <end position="196"/>
    </location>
</feature>
<evidence type="ECO:0000313" key="13">
    <source>
        <dbReference type="EMBL" id="KAH3687991.1"/>
    </source>
</evidence>
<feature type="active site" evidence="11">
    <location>
        <position position="459"/>
    </location>
</feature>
<dbReference type="GO" id="GO:0005789">
    <property type="term" value="C:endoplasmic reticulum membrane"/>
    <property type="evidence" value="ECO:0007669"/>
    <property type="project" value="UniProtKB-SubCell"/>
</dbReference>
<evidence type="ECO:0000256" key="10">
    <source>
        <dbReference type="PIRNR" id="PIRNR000439"/>
    </source>
</evidence>
<keyword evidence="6 12" id="KW-1133">Transmembrane helix</keyword>
<feature type="transmembrane region" description="Helical" evidence="12">
    <location>
        <begin position="146"/>
        <end position="167"/>
    </location>
</feature>
<feature type="transmembrane region" description="Helical" evidence="12">
    <location>
        <begin position="202"/>
        <end position="219"/>
    </location>
</feature>
<sequence length="522" mass="61276">MSVLPAPTLTKSPSEQVHLNRITNKSSNQRASLAADDEYTVQSGGLINDTNEIATQLVLKNIKINKSRPRFKEGVPRSSFAPGKKECVDSILDRYTKTDDSPFMGVFVVFWVGVFSIVFNYVVHYYLDKGFKSELGELFFRDIFKIALNDLIMYLSIYFTFFVQILVKRGWIKWETTGWIVTSVYEVGYLVFFVDFIERQDYPWIGKIFLFLHSLVLLMKMHSYGFYNGYLWSIHNELKFSRGFQKKIELSQTEQTSDLAKTIEDSIAFCQFELDTQSTQTPFPSNISLANFFSYTMFPTLVYQIEYPRTDKIRWSYVAEKVMAIFGVIFLMFIVAQNSLYPLACEMIQLKDTPFSVSIRRFPILLMDFIPNFLLIFFLDFYLIWDAILNCLAELTMFGDREFYGPWWNCITWEDFSRLWNIPVHKFLLRHVYHSSISAFHLNKTQATLFTFLFSSVIHELTMYVLFGKFRGYIFFFQMFQLPLIYIAKLSFFKERKLLGNIQFWLGIMLGPALVASLYLTF</sequence>
<keyword evidence="7 10" id="KW-0472">Membrane</keyword>
<keyword evidence="8 10" id="KW-0012">Acyltransferase</keyword>
<dbReference type="GO" id="GO:0034737">
    <property type="term" value="F:ergosterol O-acyltransferase activity"/>
    <property type="evidence" value="ECO:0007669"/>
    <property type="project" value="TreeGrafter"/>
</dbReference>
<dbReference type="OrthoDB" id="10039049at2759"/>
<dbReference type="Proteomes" id="UP000774326">
    <property type="component" value="Unassembled WGS sequence"/>
</dbReference>
<dbReference type="PANTHER" id="PTHR10408">
    <property type="entry name" value="STEROL O-ACYLTRANSFERASE"/>
    <property type="match status" value="1"/>
</dbReference>